<dbReference type="AlphaFoldDB" id="A0AAQ3KDU9"/>
<dbReference type="Proteomes" id="UP001327560">
    <property type="component" value="Chromosome 5"/>
</dbReference>
<accession>A0AAQ3KDU9</accession>
<proteinExistence type="predicted"/>
<evidence type="ECO:0000313" key="5">
    <source>
        <dbReference type="Proteomes" id="UP001327560"/>
    </source>
</evidence>
<dbReference type="SUPFAM" id="SSF56399">
    <property type="entry name" value="ADP-ribosylation"/>
    <property type="match status" value="1"/>
</dbReference>
<keyword evidence="5" id="KW-1185">Reference proteome</keyword>
<dbReference type="PANTHER" id="PTHR31681">
    <property type="entry name" value="C2H2-LIKE ZINC FINGER PROTEIN"/>
    <property type="match status" value="1"/>
</dbReference>
<organism evidence="4 5">
    <name type="scientific">Canna indica</name>
    <name type="common">Indian-shot</name>
    <dbReference type="NCBI Taxonomy" id="4628"/>
    <lineage>
        <taxon>Eukaryota</taxon>
        <taxon>Viridiplantae</taxon>
        <taxon>Streptophyta</taxon>
        <taxon>Embryophyta</taxon>
        <taxon>Tracheophyta</taxon>
        <taxon>Spermatophyta</taxon>
        <taxon>Magnoliopsida</taxon>
        <taxon>Liliopsida</taxon>
        <taxon>Zingiberales</taxon>
        <taxon>Cannaceae</taxon>
        <taxon>Canna</taxon>
    </lineage>
</organism>
<gene>
    <name evidence="4" type="ORF">Cni_G15704</name>
</gene>
<feature type="domain" description="C2H2-type" evidence="3">
    <location>
        <begin position="147"/>
        <end position="168"/>
    </location>
</feature>
<dbReference type="PROSITE" id="PS00028">
    <property type="entry name" value="ZINC_FINGER_C2H2_1"/>
    <property type="match status" value="1"/>
</dbReference>
<dbReference type="PANTHER" id="PTHR31681:SF104">
    <property type="entry name" value="OS03G0264600 PROTEIN"/>
    <property type="match status" value="1"/>
</dbReference>
<dbReference type="EMBL" id="CP136894">
    <property type="protein sequence ID" value="WOL06969.1"/>
    <property type="molecule type" value="Genomic_DNA"/>
</dbReference>
<evidence type="ECO:0000256" key="2">
    <source>
        <dbReference type="SAM" id="SignalP"/>
    </source>
</evidence>
<keyword evidence="2" id="KW-0732">Signal</keyword>
<dbReference type="InterPro" id="IPR013087">
    <property type="entry name" value="Znf_C2H2_type"/>
</dbReference>
<evidence type="ECO:0000259" key="3">
    <source>
        <dbReference type="PROSITE" id="PS00028"/>
    </source>
</evidence>
<name>A0AAQ3KDU9_9LILI</name>
<evidence type="ECO:0000256" key="1">
    <source>
        <dbReference type="SAM" id="MobiDB-lite"/>
    </source>
</evidence>
<protein>
    <recommendedName>
        <fullName evidence="3">C2H2-type domain-containing protein</fullName>
    </recommendedName>
</protein>
<feature type="chain" id="PRO_5042855965" description="C2H2-type domain-containing protein" evidence="2">
    <location>
        <begin position="35"/>
        <end position="386"/>
    </location>
</feature>
<dbReference type="Gene3D" id="3.90.228.10">
    <property type="match status" value="1"/>
</dbReference>
<sequence>MTTARSYFFNTLLSLFALLLLHLGCFFFLHRSSAEEQPPQLNRRKRVSPSSPSLLPPPSNSTSKSLNSFSFRTCISRVLSFRKPICSSEEQGQQHRHVVGHPPVFSSHLIPPSPDGIAKVIQPDVERKVEVYAKQYSFSSRFEIYPCPACGEVLSKPQLLDLHHAAKHSLSELCHADSGYNIVRIIFESGWKGKPPAVHRILKIHNTGRALSRFEEYRDAVRSRAAAARKGGGDERCIADGNERLRFYCTTSLCCGGGGAPAPGACGRQYCSACAVVRHGFTGKDADADGIATHATSWGAHAALPEDLEREFAFLGARRAILVCRVVAGRVAQGHGAAGVAEEKDVGFDSVAPMSRQCGGHFDEDELLVFSPRAVLPCFIIIYTAS</sequence>
<feature type="signal peptide" evidence="2">
    <location>
        <begin position="1"/>
        <end position="34"/>
    </location>
</feature>
<reference evidence="4 5" key="1">
    <citation type="submission" date="2023-10" db="EMBL/GenBank/DDBJ databases">
        <title>Chromosome-scale genome assembly provides insights into flower coloration mechanisms of Canna indica.</title>
        <authorList>
            <person name="Li C."/>
        </authorList>
    </citation>
    <scope>NUCLEOTIDE SEQUENCE [LARGE SCALE GENOMIC DNA]</scope>
    <source>
        <tissue evidence="4">Flower</tissue>
    </source>
</reference>
<evidence type="ECO:0000313" key="4">
    <source>
        <dbReference type="EMBL" id="WOL06969.1"/>
    </source>
</evidence>
<feature type="region of interest" description="Disordered" evidence="1">
    <location>
        <begin position="38"/>
        <end position="66"/>
    </location>
</feature>